<sequence>MSAGPSHPGAPLPQPLRRARDGRWLGGVCRGMANRWSTPVGQLRALFAVATLFGGLGLLAYAACWLVLPTDAEEDSPSLLRALASVALLAAAAAGLTTIALVAAVATLFGFGWAVAVGIGAFLAGALVLLPAAKPAWVLPPLIAAALPAIAVAASGAELMPHAGLRSERPERAAAIPSDGYRTGLGDLFVDLRELRVAPGAIVPLKLDTGVGRTVVALPHDRCFDVELTYATEGDGWRVVRSFADALGIGGSVGGNGAILYGGWVGGSGRWTRRSDDPRAPTLRIDYSTLGGELWLRDYPPGVGPLATPWWPYDGTVGDERRLRELERGACAPGAAERAAAARAAARARRA</sequence>
<keyword evidence="5 6" id="KW-0472">Membrane</keyword>
<proteinExistence type="predicted"/>
<evidence type="ECO:0000256" key="4">
    <source>
        <dbReference type="ARBA" id="ARBA00022989"/>
    </source>
</evidence>
<dbReference type="InterPro" id="IPR007168">
    <property type="entry name" value="Phageshock_PspC_N"/>
</dbReference>
<dbReference type="EMBL" id="JAWSTH010000009">
    <property type="protein sequence ID" value="MDW5593790.1"/>
    <property type="molecule type" value="Genomic_DNA"/>
</dbReference>
<comment type="caution">
    <text evidence="8">The sequence shown here is derived from an EMBL/GenBank/DDBJ whole genome shotgun (WGS) entry which is preliminary data.</text>
</comment>
<evidence type="ECO:0000313" key="8">
    <source>
        <dbReference type="EMBL" id="MDW5593790.1"/>
    </source>
</evidence>
<evidence type="ECO:0000313" key="9">
    <source>
        <dbReference type="Proteomes" id="UP001284601"/>
    </source>
</evidence>
<reference evidence="9" key="1">
    <citation type="submission" date="2023-07" db="EMBL/GenBank/DDBJ databases">
        <title>Conexibacter stalactiti sp. nov., isolated from stalactites in a lava cave and emended description of the genus Conexibacter.</title>
        <authorList>
            <person name="Lee S.D."/>
        </authorList>
    </citation>
    <scope>NUCLEOTIDE SEQUENCE [LARGE SCALE GENOMIC DNA]</scope>
    <source>
        <strain evidence="9">KCTC 39840</strain>
    </source>
</reference>
<accession>A0ABU4HKL6</accession>
<evidence type="ECO:0000256" key="3">
    <source>
        <dbReference type="ARBA" id="ARBA00022692"/>
    </source>
</evidence>
<dbReference type="PANTHER" id="PTHR33885:SF3">
    <property type="entry name" value="PHAGE SHOCK PROTEIN C"/>
    <property type="match status" value="1"/>
</dbReference>
<dbReference type="InterPro" id="IPR052027">
    <property type="entry name" value="PspC"/>
</dbReference>
<organism evidence="8 9">
    <name type="scientific">Conexibacter stalactiti</name>
    <dbReference type="NCBI Taxonomy" id="1940611"/>
    <lineage>
        <taxon>Bacteria</taxon>
        <taxon>Bacillati</taxon>
        <taxon>Actinomycetota</taxon>
        <taxon>Thermoleophilia</taxon>
        <taxon>Solirubrobacterales</taxon>
        <taxon>Conexibacteraceae</taxon>
        <taxon>Conexibacter</taxon>
    </lineage>
</organism>
<evidence type="ECO:0000259" key="7">
    <source>
        <dbReference type="Pfam" id="PF04024"/>
    </source>
</evidence>
<protein>
    <submittedName>
        <fullName evidence="8">PspC domain-containing protein</fullName>
    </submittedName>
</protein>
<keyword evidence="4 6" id="KW-1133">Transmembrane helix</keyword>
<evidence type="ECO:0000256" key="1">
    <source>
        <dbReference type="ARBA" id="ARBA00004162"/>
    </source>
</evidence>
<dbReference type="Proteomes" id="UP001284601">
    <property type="component" value="Unassembled WGS sequence"/>
</dbReference>
<dbReference type="RefSeq" id="WP_318596049.1">
    <property type="nucleotide sequence ID" value="NZ_JAWSTH010000009.1"/>
</dbReference>
<comment type="subcellular location">
    <subcellularLocation>
        <location evidence="1">Cell membrane</location>
        <topology evidence="1">Single-pass membrane protein</topology>
    </subcellularLocation>
</comment>
<evidence type="ECO:0000256" key="5">
    <source>
        <dbReference type="ARBA" id="ARBA00023136"/>
    </source>
</evidence>
<feature type="transmembrane region" description="Helical" evidence="6">
    <location>
        <begin position="111"/>
        <end position="130"/>
    </location>
</feature>
<feature type="domain" description="Phage shock protein PspC N-terminal" evidence="7">
    <location>
        <begin position="15"/>
        <end position="70"/>
    </location>
</feature>
<reference evidence="8 9" key="2">
    <citation type="submission" date="2023-10" db="EMBL/GenBank/DDBJ databases">
        <authorList>
            <person name="Han X.F."/>
        </authorList>
    </citation>
    <scope>NUCLEOTIDE SEQUENCE [LARGE SCALE GENOMIC DNA]</scope>
    <source>
        <strain evidence="8 9">KCTC 39840</strain>
    </source>
</reference>
<keyword evidence="2" id="KW-1003">Cell membrane</keyword>
<evidence type="ECO:0000256" key="6">
    <source>
        <dbReference type="SAM" id="Phobius"/>
    </source>
</evidence>
<feature type="transmembrane region" description="Helical" evidence="6">
    <location>
        <begin position="80"/>
        <end position="105"/>
    </location>
</feature>
<dbReference type="Pfam" id="PF04024">
    <property type="entry name" value="PspC"/>
    <property type="match status" value="1"/>
</dbReference>
<feature type="non-terminal residue" evidence="8">
    <location>
        <position position="351"/>
    </location>
</feature>
<keyword evidence="9" id="KW-1185">Reference proteome</keyword>
<gene>
    <name evidence="8" type="ORF">R7226_05560</name>
</gene>
<evidence type="ECO:0000256" key="2">
    <source>
        <dbReference type="ARBA" id="ARBA00022475"/>
    </source>
</evidence>
<name>A0ABU4HKL6_9ACTN</name>
<feature type="transmembrane region" description="Helical" evidence="6">
    <location>
        <begin position="45"/>
        <end position="68"/>
    </location>
</feature>
<keyword evidence="3 6" id="KW-0812">Transmembrane</keyword>
<feature type="transmembrane region" description="Helical" evidence="6">
    <location>
        <begin position="137"/>
        <end position="157"/>
    </location>
</feature>
<dbReference type="PANTHER" id="PTHR33885">
    <property type="entry name" value="PHAGE SHOCK PROTEIN C"/>
    <property type="match status" value="1"/>
</dbReference>